<feature type="signal peptide" evidence="1">
    <location>
        <begin position="1"/>
        <end position="25"/>
    </location>
</feature>
<name>A0ABT0DPS6_9HYPH</name>
<evidence type="ECO:0000256" key="1">
    <source>
        <dbReference type="SAM" id="SignalP"/>
    </source>
</evidence>
<gene>
    <name evidence="2" type="ORF">MWN33_14280</name>
</gene>
<dbReference type="Proteomes" id="UP001202867">
    <property type="component" value="Unassembled WGS sequence"/>
</dbReference>
<feature type="chain" id="PRO_5046978520" description="Alpha/beta hydrolase" evidence="1">
    <location>
        <begin position="26"/>
        <end position="387"/>
    </location>
</feature>
<keyword evidence="3" id="KW-1185">Reference proteome</keyword>
<accession>A0ABT0DPS6</accession>
<dbReference type="Gene3D" id="3.40.50.1820">
    <property type="entry name" value="alpha/beta hydrolase"/>
    <property type="match status" value="1"/>
</dbReference>
<dbReference type="RefSeq" id="WP_247201711.1">
    <property type="nucleotide sequence ID" value="NZ_JALKCG010000006.1"/>
</dbReference>
<proteinExistence type="predicted"/>
<dbReference type="InterPro" id="IPR029058">
    <property type="entry name" value="AB_hydrolase_fold"/>
</dbReference>
<dbReference type="EMBL" id="JALKCG010000006">
    <property type="protein sequence ID" value="MCK0209199.1"/>
    <property type="molecule type" value="Genomic_DNA"/>
</dbReference>
<evidence type="ECO:0000313" key="2">
    <source>
        <dbReference type="EMBL" id="MCK0209199.1"/>
    </source>
</evidence>
<organism evidence="2 3">
    <name type="scientific">Ancylobacter koreensis</name>
    <dbReference type="NCBI Taxonomy" id="266121"/>
    <lineage>
        <taxon>Bacteria</taxon>
        <taxon>Pseudomonadati</taxon>
        <taxon>Pseudomonadota</taxon>
        <taxon>Alphaproteobacteria</taxon>
        <taxon>Hyphomicrobiales</taxon>
        <taxon>Xanthobacteraceae</taxon>
        <taxon>Ancylobacter</taxon>
    </lineage>
</organism>
<sequence length="387" mass="42623">MNILRRHLYQALVFGVISSATFAVSAQEASAPLFAGEVATEAAGRPAITKFVKGDPAKALIVFIPGSNHLARIAYGGHKGSRPEDFLAHWVQQSGYNFLAISYPLDVKSGVFPKPQPDFTVRDWGRQAMELARRAIDENQLKGRVIVVGWSMGGKIAQSAYAAAKDQKIDLDFYLSFAATPAIPGVVNPDRKFEMLPSGYASRRKDQANWFSQVQTDSRIAGHEIIPKEIYYNDYIGDGSINVEGYKLRYRDGAFAGDLMEGTQDNGAFALEDFPLVAMILNDSPEDARHNVTDLANWSFYNANTIFNRYIAGNKVKPEALPPEKWRGVIELTRTSPELLSVSVPGNHFFFLGEAGARQTAQAIETLEQKVHAFRDSLSGMVGVTIN</sequence>
<reference evidence="3" key="2">
    <citation type="submission" date="2023-07" db="EMBL/GenBank/DDBJ databases">
        <title>Ancylobacter moscoviensis sp. nov., facultatively methylotrophic bacteria from activated sludge and the reclassification of Starkeya novella (Starkey 1934) Kelly et al. 2000 as Ancylobacter novellus comb. nov., Starkeya koreensis Im et al. 2006 as Ancylobacter koreensis comb.nov., Angulomicrobium tetraedrale Vasil'eva et al. 1986 as Ancylobacter tetraedralis comb. nov., Angulomicrobium amanitiforme Fritz et al. 2004 as Ancylobacter amanitiformis comb. nov. and Methylorhabdus multivorans Doronina et al. 1996 as Ancylobacter multivorans comb. nov. and emended description of the genus Ancylobacter.</title>
        <authorList>
            <person name="Doronina N."/>
            <person name="Chemodurova A."/>
            <person name="Grouzdev D."/>
            <person name="Koziaeva V."/>
            <person name="Shi W."/>
            <person name="Wu L."/>
            <person name="Kaparullina E."/>
        </authorList>
    </citation>
    <scope>NUCLEOTIDE SEQUENCE [LARGE SCALE GENOMIC DNA]</scope>
    <source>
        <strain evidence="3">Jip08</strain>
    </source>
</reference>
<comment type="caution">
    <text evidence="2">The sequence shown here is derived from an EMBL/GenBank/DDBJ whole genome shotgun (WGS) entry which is preliminary data.</text>
</comment>
<protein>
    <recommendedName>
        <fullName evidence="4">Alpha/beta hydrolase</fullName>
    </recommendedName>
</protein>
<dbReference type="SUPFAM" id="SSF53474">
    <property type="entry name" value="alpha/beta-Hydrolases"/>
    <property type="match status" value="1"/>
</dbReference>
<evidence type="ECO:0000313" key="3">
    <source>
        <dbReference type="Proteomes" id="UP001202867"/>
    </source>
</evidence>
<keyword evidence="1" id="KW-0732">Signal</keyword>
<reference evidence="2 3" key="1">
    <citation type="submission" date="2022-04" db="EMBL/GenBank/DDBJ databases">
        <authorList>
            <person name="Grouzdev D.S."/>
            <person name="Pantiukh K.S."/>
            <person name="Krutkina M.S."/>
        </authorList>
    </citation>
    <scope>NUCLEOTIDE SEQUENCE [LARGE SCALE GENOMIC DNA]</scope>
    <source>
        <strain evidence="2 3">Jip08</strain>
    </source>
</reference>
<evidence type="ECO:0008006" key="4">
    <source>
        <dbReference type="Google" id="ProtNLM"/>
    </source>
</evidence>